<dbReference type="Gene3D" id="3.90.25.10">
    <property type="entry name" value="UDP-galactose 4-epimerase, domain 1"/>
    <property type="match status" value="1"/>
</dbReference>
<dbReference type="InterPro" id="IPR011912">
    <property type="entry name" value="Heptose_epim"/>
</dbReference>
<dbReference type="HAMAP" id="MF_01601">
    <property type="entry name" value="Heptose_epimerase"/>
    <property type="match status" value="1"/>
</dbReference>
<dbReference type="SUPFAM" id="SSF51735">
    <property type="entry name" value="NAD(P)-binding Rossmann-fold domains"/>
    <property type="match status" value="1"/>
</dbReference>
<dbReference type="Pfam" id="PF01370">
    <property type="entry name" value="Epimerase"/>
    <property type="match status" value="1"/>
</dbReference>
<comment type="catalytic activity">
    <reaction evidence="4">
        <text>ADP-D-glycero-beta-D-manno-heptose = ADP-L-glycero-beta-D-manno-heptose</text>
        <dbReference type="Rhea" id="RHEA:17577"/>
        <dbReference type="ChEBI" id="CHEBI:59967"/>
        <dbReference type="ChEBI" id="CHEBI:61506"/>
        <dbReference type="EC" id="5.1.3.20"/>
    </reaction>
</comment>
<feature type="active site" description="Proton acceptor" evidence="4">
    <location>
        <position position="202"/>
    </location>
</feature>
<dbReference type="RefSeq" id="WP_284348407.1">
    <property type="nucleotide sequence ID" value="NZ_BRXS01000001.1"/>
</dbReference>
<feature type="binding site" evidence="4">
    <location>
        <position position="204"/>
    </location>
    <ligand>
        <name>substrate</name>
    </ligand>
</feature>
<dbReference type="GO" id="GO:0050661">
    <property type="term" value="F:NADP binding"/>
    <property type="evidence" value="ECO:0007669"/>
    <property type="project" value="InterPro"/>
</dbReference>
<dbReference type="InterPro" id="IPR036291">
    <property type="entry name" value="NAD(P)-bd_dom_sf"/>
</dbReference>
<feature type="active site" description="Proton acceptor" evidence="4">
    <location>
        <position position="166"/>
    </location>
</feature>
<keyword evidence="2 4" id="KW-0413">Isomerase</keyword>
<feature type="binding site" evidence="4">
    <location>
        <position position="304"/>
    </location>
    <ligand>
        <name>substrate</name>
    </ligand>
</feature>
<dbReference type="CDD" id="cd05248">
    <property type="entry name" value="ADP_GME_SDR_e"/>
    <property type="match status" value="1"/>
</dbReference>
<dbReference type="EC" id="5.1.3.20" evidence="4"/>
<dbReference type="AlphaFoldDB" id="A0AA37Q7V0"/>
<feature type="binding site" evidence="4">
    <location>
        <position position="170"/>
    </location>
    <ligand>
        <name>NADP(+)</name>
        <dbReference type="ChEBI" id="CHEBI:58349"/>
    </ligand>
</feature>
<dbReference type="Gene3D" id="3.40.50.720">
    <property type="entry name" value="NAD(P)-binding Rossmann-like Domain"/>
    <property type="match status" value="1"/>
</dbReference>
<evidence type="ECO:0000256" key="4">
    <source>
        <dbReference type="HAMAP-Rule" id="MF_01601"/>
    </source>
</evidence>
<evidence type="ECO:0000256" key="3">
    <source>
        <dbReference type="ARBA" id="ARBA00023277"/>
    </source>
</evidence>
<evidence type="ECO:0000256" key="2">
    <source>
        <dbReference type="ARBA" id="ARBA00023235"/>
    </source>
</evidence>
<feature type="binding site" evidence="4">
    <location>
        <position position="59"/>
    </location>
    <ligand>
        <name>NADP(+)</name>
        <dbReference type="ChEBI" id="CHEBI:58349"/>
    </ligand>
</feature>
<dbReference type="GO" id="GO:0008712">
    <property type="term" value="F:ADP-glyceromanno-heptose 6-epimerase activity"/>
    <property type="evidence" value="ECO:0007669"/>
    <property type="project" value="UniProtKB-UniRule"/>
</dbReference>
<proteinExistence type="inferred from homology"/>
<protein>
    <recommendedName>
        <fullName evidence="4">ADP-L-glycero-D-manno-heptose-6-epimerase</fullName>
        <ecNumber evidence="4">5.1.3.20</ecNumber>
    </recommendedName>
    <alternativeName>
        <fullName evidence="4">ADP-L-glycero-beta-D-manno-heptose-6-epimerase</fullName>
        <shortName evidence="4">ADP-glyceromanno-heptose 6-epimerase</shortName>
        <shortName evidence="4">ADP-hep 6-epimerase</shortName>
        <shortName evidence="4">AGME</shortName>
    </alternativeName>
</protein>
<accession>A0AA37Q7V0</accession>
<sequence length="349" mass="38367">MPEQPAPPLPASGDPSPLPFSRVLVTGGAGFIGSALVWALNRRGVDRVVIVDRLGTDEKWRNLVPLAFEDYLEADDLMPRLTSGALGDFDCVLHMGACSATTERDATYLARNNFEFTKALAQWAVPRQVRFVYASSAATYGDGAAGMDDRAQDAASLQRLRPLNAYGYSKHLLDLWAARHGVLDRMVGCKFFNVFGPNEAHKGDMRSLVHKAFGQVEETGSVKLFRSHRPDYRDGEQTRDFLYVKDCVAMTLHLAAAPSASGLYNLGSGVANSWNELASALFAAMGREPRIEYVDMPLAIRDKYQYRTQADIGRLRAAGYTAPVTPLADAVRDYVTHYLVGDRRLGDEG</sequence>
<feature type="domain" description="NAD-dependent epimerase/dehydratase" evidence="5">
    <location>
        <begin position="23"/>
        <end position="267"/>
    </location>
</feature>
<feature type="binding site" evidence="4">
    <location>
        <position position="112"/>
    </location>
    <ligand>
        <name>NADP(+)</name>
        <dbReference type="ChEBI" id="CHEBI:58349"/>
    </ligand>
</feature>
<dbReference type="NCBIfam" id="TIGR02197">
    <property type="entry name" value="heptose_epim"/>
    <property type="match status" value="1"/>
</dbReference>
<comment type="similarity">
    <text evidence="4">Belongs to the NAD(P)-dependent epimerase/dehydratase family. HldD subfamily.</text>
</comment>
<feature type="binding site" evidence="4">
    <location>
        <begin position="95"/>
        <end position="99"/>
    </location>
    <ligand>
        <name>NADP(+)</name>
        <dbReference type="ChEBI" id="CHEBI:58349"/>
    </ligand>
</feature>
<evidence type="ECO:0000313" key="6">
    <source>
        <dbReference type="EMBL" id="GLC23961.1"/>
    </source>
</evidence>
<dbReference type="PANTHER" id="PTHR43103">
    <property type="entry name" value="NUCLEOSIDE-DIPHOSPHATE-SUGAR EPIMERASE"/>
    <property type="match status" value="1"/>
</dbReference>
<comment type="subunit">
    <text evidence="4">Homopentamer.</text>
</comment>
<evidence type="ECO:0000313" key="7">
    <source>
        <dbReference type="Proteomes" id="UP001161325"/>
    </source>
</evidence>
<reference evidence="6" key="1">
    <citation type="submission" date="2022-08" db="EMBL/GenBank/DDBJ databases">
        <title>Draft genome sequencing of Roseisolibacter agri AW1220.</title>
        <authorList>
            <person name="Tobiishi Y."/>
            <person name="Tonouchi A."/>
        </authorList>
    </citation>
    <scope>NUCLEOTIDE SEQUENCE</scope>
    <source>
        <strain evidence="6">AW1220</strain>
    </source>
</reference>
<dbReference type="InterPro" id="IPR001509">
    <property type="entry name" value="Epimerase_deHydtase"/>
</dbReference>
<name>A0AA37Q7V0_9BACT</name>
<evidence type="ECO:0000259" key="5">
    <source>
        <dbReference type="Pfam" id="PF01370"/>
    </source>
</evidence>
<feature type="binding site" evidence="4">
    <location>
        <begin position="225"/>
        <end position="228"/>
    </location>
    <ligand>
        <name>substrate</name>
    </ligand>
</feature>
<feature type="binding site" evidence="4">
    <location>
        <position position="194"/>
    </location>
    <ligand>
        <name>NADP(+)</name>
        <dbReference type="ChEBI" id="CHEBI:58349"/>
    </ligand>
</feature>
<feature type="binding site" evidence="4">
    <location>
        <begin position="31"/>
        <end position="32"/>
    </location>
    <ligand>
        <name>NADP(+)</name>
        <dbReference type="ChEBI" id="CHEBI:58349"/>
    </ligand>
</feature>
<dbReference type="GO" id="GO:0005975">
    <property type="term" value="P:carbohydrate metabolic process"/>
    <property type="evidence" value="ECO:0007669"/>
    <property type="project" value="UniProtKB-UniRule"/>
</dbReference>
<organism evidence="6 7">
    <name type="scientific">Roseisolibacter agri</name>
    <dbReference type="NCBI Taxonomy" id="2014610"/>
    <lineage>
        <taxon>Bacteria</taxon>
        <taxon>Pseudomonadati</taxon>
        <taxon>Gemmatimonadota</taxon>
        <taxon>Gemmatimonadia</taxon>
        <taxon>Gemmatimonadales</taxon>
        <taxon>Gemmatimonadaceae</taxon>
        <taxon>Roseisolibacter</taxon>
    </lineage>
</organism>
<dbReference type="PANTHER" id="PTHR43103:SF3">
    <property type="entry name" value="ADP-L-GLYCERO-D-MANNO-HEPTOSE-6-EPIMERASE"/>
    <property type="match status" value="1"/>
</dbReference>
<feature type="binding site" evidence="4">
    <location>
        <begin position="52"/>
        <end position="53"/>
    </location>
    <ligand>
        <name>NADP(+)</name>
        <dbReference type="ChEBI" id="CHEBI:58349"/>
    </ligand>
</feature>
<feature type="binding site" evidence="4">
    <location>
        <position position="239"/>
    </location>
    <ligand>
        <name>substrate</name>
    </ligand>
</feature>
<comment type="function">
    <text evidence="4">Catalyzes the interconversion between ADP-D-glycero-beta-D-manno-heptose and ADP-L-glycero-beta-D-manno-heptose via an epimerization at carbon 6 of the heptose.</text>
</comment>
<gene>
    <name evidence="6" type="primary">rfaD</name>
    <name evidence="4" type="synonym">hldD</name>
    <name evidence="6" type="ORF">rosag_04740</name>
</gene>
<evidence type="ECO:0000256" key="1">
    <source>
        <dbReference type="ARBA" id="ARBA00022857"/>
    </source>
</evidence>
<dbReference type="EMBL" id="BRXS01000001">
    <property type="protein sequence ID" value="GLC23961.1"/>
    <property type="molecule type" value="Genomic_DNA"/>
</dbReference>
<comment type="domain">
    <text evidence="4">Contains a large N-terminal NADP-binding domain, and a smaller C-terminal substrate-binding domain.</text>
</comment>
<comment type="caution">
    <text evidence="6">The sequence shown here is derived from an EMBL/GenBank/DDBJ whole genome shotgun (WGS) entry which is preliminary data.</text>
</comment>
<comment type="pathway">
    <text evidence="4">Nucleotide-sugar biosynthesis; ADP-L-glycero-beta-D-manno-heptose biosynthesis; ADP-L-glycero-beta-D-manno-heptose from D-glycero-beta-D-manno-heptose 7-phosphate: step 4/4.</text>
</comment>
<comment type="caution">
    <text evidence="4">Lacks conserved residue(s) required for the propagation of feature annotation.</text>
</comment>
<keyword evidence="3 4" id="KW-0119">Carbohydrate metabolism</keyword>
<feature type="binding site" evidence="4">
    <location>
        <position position="202"/>
    </location>
    <ligand>
        <name>NADP(+)</name>
        <dbReference type="ChEBI" id="CHEBI:58349"/>
    </ligand>
</feature>
<feature type="binding site" evidence="4">
    <location>
        <position position="211"/>
    </location>
    <ligand>
        <name>substrate</name>
    </ligand>
</feature>
<keyword evidence="7" id="KW-1185">Reference proteome</keyword>
<dbReference type="Proteomes" id="UP001161325">
    <property type="component" value="Unassembled WGS sequence"/>
</dbReference>
<comment type="cofactor">
    <cofactor evidence="4">
        <name>NADP(+)</name>
        <dbReference type="ChEBI" id="CHEBI:58349"/>
    </cofactor>
    <text evidence="4">Binds 1 NADP(+) per subunit.</text>
</comment>
<keyword evidence="1 4" id="KW-0521">NADP</keyword>
<feature type="binding site" evidence="4">
    <location>
        <position position="193"/>
    </location>
    <ligand>
        <name>substrate</name>
    </ligand>
</feature>